<evidence type="ECO:0000313" key="3">
    <source>
        <dbReference type="EMBL" id="UVI32481.1"/>
    </source>
</evidence>
<reference evidence="3" key="1">
    <citation type="submission" date="2022-01" db="EMBL/GenBank/DDBJ databases">
        <title>Paenibacillus spongiae sp. nov., isolated from marine sponge.</title>
        <authorList>
            <person name="Li Z."/>
            <person name="Zhang M."/>
        </authorList>
    </citation>
    <scope>NUCLEOTIDE SEQUENCE</scope>
    <source>
        <strain evidence="3">PHS-Z3</strain>
    </source>
</reference>
<dbReference type="HAMAP" id="MF_00048">
    <property type="entry name" value="UPF0102"/>
    <property type="match status" value="1"/>
</dbReference>
<keyword evidence="4" id="KW-1185">Reference proteome</keyword>
<evidence type="ECO:0000313" key="4">
    <source>
        <dbReference type="Proteomes" id="UP001057877"/>
    </source>
</evidence>
<evidence type="ECO:0000256" key="1">
    <source>
        <dbReference type="ARBA" id="ARBA00006738"/>
    </source>
</evidence>
<dbReference type="InterPro" id="IPR011335">
    <property type="entry name" value="Restrct_endonuc-II-like"/>
</dbReference>
<dbReference type="RefSeq" id="WP_258388535.1">
    <property type="nucleotide sequence ID" value="NZ_CP091430.1"/>
</dbReference>
<dbReference type="PANTHER" id="PTHR34039:SF1">
    <property type="entry name" value="UPF0102 PROTEIN YRAN"/>
    <property type="match status" value="1"/>
</dbReference>
<dbReference type="InterPro" id="IPR003509">
    <property type="entry name" value="UPF0102_YraN-like"/>
</dbReference>
<dbReference type="Proteomes" id="UP001057877">
    <property type="component" value="Chromosome"/>
</dbReference>
<dbReference type="PANTHER" id="PTHR34039">
    <property type="entry name" value="UPF0102 PROTEIN YRAN"/>
    <property type="match status" value="1"/>
</dbReference>
<dbReference type="Gene3D" id="3.40.1350.10">
    <property type="match status" value="1"/>
</dbReference>
<sequence length="130" mass="14765">MNASSSSGKPDFRRAIGSLGETYAADRLTDEGFAILHRNWRCRSGELDIVAEHRGTLVFIEVRTRTAGGRFGTAAESVDPRKRRQVRSIAEIYMQAFQYRRMPARFDVIAITIERKSNAIIEYKHLQGAF</sequence>
<dbReference type="InterPro" id="IPR011856">
    <property type="entry name" value="tRNA_endonuc-like_dom_sf"/>
</dbReference>
<dbReference type="EMBL" id="CP091430">
    <property type="protein sequence ID" value="UVI32481.1"/>
    <property type="molecule type" value="Genomic_DNA"/>
</dbReference>
<evidence type="ECO:0000256" key="2">
    <source>
        <dbReference type="HAMAP-Rule" id="MF_00048"/>
    </source>
</evidence>
<gene>
    <name evidence="3" type="ORF">L1F29_11930</name>
</gene>
<organism evidence="3 4">
    <name type="scientific">Paenibacillus spongiae</name>
    <dbReference type="NCBI Taxonomy" id="2909671"/>
    <lineage>
        <taxon>Bacteria</taxon>
        <taxon>Bacillati</taxon>
        <taxon>Bacillota</taxon>
        <taxon>Bacilli</taxon>
        <taxon>Bacillales</taxon>
        <taxon>Paenibacillaceae</taxon>
        <taxon>Paenibacillus</taxon>
    </lineage>
</organism>
<name>A0ABY5SET1_9BACL</name>
<dbReference type="NCBIfam" id="NF009150">
    <property type="entry name" value="PRK12497.1-3"/>
    <property type="match status" value="1"/>
</dbReference>
<dbReference type="Pfam" id="PF02021">
    <property type="entry name" value="UPF0102"/>
    <property type="match status" value="1"/>
</dbReference>
<dbReference type="NCBIfam" id="NF009154">
    <property type="entry name" value="PRK12497.3-3"/>
    <property type="match status" value="1"/>
</dbReference>
<proteinExistence type="inferred from homology"/>
<protein>
    <recommendedName>
        <fullName evidence="2">UPF0102 protein L1F29_11930</fullName>
    </recommendedName>
</protein>
<accession>A0ABY5SET1</accession>
<dbReference type="SUPFAM" id="SSF52980">
    <property type="entry name" value="Restriction endonuclease-like"/>
    <property type="match status" value="1"/>
</dbReference>
<comment type="similarity">
    <text evidence="1 2">Belongs to the UPF0102 family.</text>
</comment>